<dbReference type="Gene3D" id="3.20.20.190">
    <property type="entry name" value="Phosphatidylinositol (PI) phosphodiesterase"/>
    <property type="match status" value="1"/>
</dbReference>
<dbReference type="Pfam" id="PF03009">
    <property type="entry name" value="GDPD"/>
    <property type="match status" value="1"/>
</dbReference>
<dbReference type="EMBL" id="JACHKT010000008">
    <property type="protein sequence ID" value="MBB6002896.1"/>
    <property type="molecule type" value="Genomic_DNA"/>
</dbReference>
<reference evidence="3 4" key="1">
    <citation type="submission" date="2020-08" db="EMBL/GenBank/DDBJ databases">
        <title>Functional genomics of gut bacteria from endangered species of beetles.</title>
        <authorList>
            <person name="Carlos-Shanley C."/>
        </authorList>
    </citation>
    <scope>NUCLEOTIDE SEQUENCE [LARGE SCALE GENOMIC DNA]</scope>
    <source>
        <strain evidence="3 4">S00070</strain>
    </source>
</reference>
<accession>A0A841EIV2</accession>
<evidence type="ECO:0000256" key="1">
    <source>
        <dbReference type="SAM" id="SignalP"/>
    </source>
</evidence>
<feature type="signal peptide" evidence="1">
    <location>
        <begin position="1"/>
        <end position="20"/>
    </location>
</feature>
<feature type="domain" description="GP-PDE" evidence="2">
    <location>
        <begin position="23"/>
        <end position="296"/>
    </location>
</feature>
<dbReference type="SUPFAM" id="SSF51695">
    <property type="entry name" value="PLC-like phosphodiesterases"/>
    <property type="match status" value="1"/>
</dbReference>
<evidence type="ECO:0000259" key="2">
    <source>
        <dbReference type="PROSITE" id="PS51704"/>
    </source>
</evidence>
<feature type="chain" id="PRO_5032817458" evidence="1">
    <location>
        <begin position="21"/>
        <end position="296"/>
    </location>
</feature>
<dbReference type="Proteomes" id="UP000524404">
    <property type="component" value="Unassembled WGS sequence"/>
</dbReference>
<evidence type="ECO:0000313" key="4">
    <source>
        <dbReference type="Proteomes" id="UP000524404"/>
    </source>
</evidence>
<name>A0A841EIV2_9BACT</name>
<dbReference type="RefSeq" id="WP_184132799.1">
    <property type="nucleotide sequence ID" value="NZ_JACHKT010000008.1"/>
</dbReference>
<evidence type="ECO:0000313" key="3">
    <source>
        <dbReference type="EMBL" id="MBB6002896.1"/>
    </source>
</evidence>
<keyword evidence="4" id="KW-1185">Reference proteome</keyword>
<comment type="caution">
    <text evidence="3">The sequence shown here is derived from an EMBL/GenBank/DDBJ whole genome shotgun (WGS) entry which is preliminary data.</text>
</comment>
<dbReference type="InterPro" id="IPR017946">
    <property type="entry name" value="PLC-like_Pdiesterase_TIM-brl"/>
</dbReference>
<dbReference type="GO" id="GO:0008889">
    <property type="term" value="F:glycerophosphodiester phosphodiesterase activity"/>
    <property type="evidence" value="ECO:0007669"/>
    <property type="project" value="UniProtKB-EC"/>
</dbReference>
<dbReference type="PANTHER" id="PTHR46211:SF14">
    <property type="entry name" value="GLYCEROPHOSPHODIESTER PHOSPHODIESTERASE"/>
    <property type="match status" value="1"/>
</dbReference>
<dbReference type="AlphaFoldDB" id="A0A841EIV2"/>
<organism evidence="3 4">
    <name type="scientific">Arcicella rosea</name>
    <dbReference type="NCBI Taxonomy" id="502909"/>
    <lineage>
        <taxon>Bacteria</taxon>
        <taxon>Pseudomonadati</taxon>
        <taxon>Bacteroidota</taxon>
        <taxon>Cytophagia</taxon>
        <taxon>Cytophagales</taxon>
        <taxon>Flectobacillaceae</taxon>
        <taxon>Arcicella</taxon>
    </lineage>
</organism>
<gene>
    <name evidence="3" type="ORF">HNP25_001548</name>
</gene>
<keyword evidence="1" id="KW-0732">Signal</keyword>
<proteinExistence type="predicted"/>
<dbReference type="EC" id="3.1.4.46" evidence="3"/>
<dbReference type="GO" id="GO:0006629">
    <property type="term" value="P:lipid metabolic process"/>
    <property type="evidence" value="ECO:0007669"/>
    <property type="project" value="InterPro"/>
</dbReference>
<dbReference type="PROSITE" id="PS51704">
    <property type="entry name" value="GP_PDE"/>
    <property type="match status" value="1"/>
</dbReference>
<protein>
    <submittedName>
        <fullName evidence="3">Glycerophosphoryl diester phosphodiesterase</fullName>
        <ecNumber evidence="3">3.1.4.46</ecNumber>
    </submittedName>
</protein>
<dbReference type="PANTHER" id="PTHR46211">
    <property type="entry name" value="GLYCEROPHOSPHORYL DIESTER PHOSPHODIESTERASE"/>
    <property type="match status" value="1"/>
</dbReference>
<keyword evidence="3" id="KW-0378">Hydrolase</keyword>
<sequence>MKKYISLTFCILFVYTQMFAQDFDLEGHRGARGLMPENTIPAFKKALDLGVTTLEMDVCISKDKKVVVSHEPYMNALYATKPNGLEVTKAEEASLNLYQMTYPQIKQFDTGKRGNALFPEQEKVATHKPLLSETIKACEAYIKEKGLKAVRYNIEIKSEEKEYGISQPETVEEFSNLVYQEIIKYLPANSVILQSFDFNVLKFWHKQIETKQYQNIALSALDEKTNPEKAFEELGFLPSFYSPYYKTLTKEQVQFCHEKNVKVVPWTVNTLEDMKKIKATGVDGLITDYPNRAKDL</sequence>
<dbReference type="InterPro" id="IPR030395">
    <property type="entry name" value="GP_PDE_dom"/>
</dbReference>